<keyword evidence="6" id="KW-1185">Reference proteome</keyword>
<keyword evidence="2 5" id="KW-0238">DNA-binding</keyword>
<dbReference type="OrthoDB" id="8635520at2"/>
<evidence type="ECO:0000313" key="5">
    <source>
        <dbReference type="EMBL" id="QDQ74339.1"/>
    </source>
</evidence>
<dbReference type="SUPFAM" id="SSF46785">
    <property type="entry name" value="Winged helix' DNA-binding domain"/>
    <property type="match status" value="1"/>
</dbReference>
<organism evidence="5 6">
    <name type="scientific">Pseudoluteimonas lycopersici</name>
    <dbReference type="NCBI Taxonomy" id="1324796"/>
    <lineage>
        <taxon>Bacteria</taxon>
        <taxon>Pseudomonadati</taxon>
        <taxon>Pseudomonadota</taxon>
        <taxon>Gammaproteobacteria</taxon>
        <taxon>Lysobacterales</taxon>
        <taxon>Lysobacteraceae</taxon>
        <taxon>Pseudoluteimonas</taxon>
    </lineage>
</organism>
<dbReference type="GO" id="GO:0006950">
    <property type="term" value="P:response to stress"/>
    <property type="evidence" value="ECO:0007669"/>
    <property type="project" value="TreeGrafter"/>
</dbReference>
<dbReference type="RefSeq" id="WP_143879848.1">
    <property type="nucleotide sequence ID" value="NZ_BAABLZ010000001.1"/>
</dbReference>
<dbReference type="InterPro" id="IPR023187">
    <property type="entry name" value="Tscrpt_reg_MarR-type_CS"/>
</dbReference>
<keyword evidence="1" id="KW-0805">Transcription regulation</keyword>
<evidence type="ECO:0000256" key="2">
    <source>
        <dbReference type="ARBA" id="ARBA00023125"/>
    </source>
</evidence>
<evidence type="ECO:0000256" key="3">
    <source>
        <dbReference type="ARBA" id="ARBA00023163"/>
    </source>
</evidence>
<feature type="domain" description="HTH marR-type" evidence="4">
    <location>
        <begin position="58"/>
        <end position="98"/>
    </location>
</feature>
<dbReference type="AlphaFoldDB" id="A0A516V722"/>
<dbReference type="PANTHER" id="PTHR33164:SF57">
    <property type="entry name" value="MARR-FAMILY TRANSCRIPTIONAL REGULATOR"/>
    <property type="match status" value="1"/>
</dbReference>
<sequence length="157" mass="16551">MPDEAPWYEVVSIPALLRHARYTYATAMREALEAAGHGDIPKNGLYVIGGLALGAGDAPLSVLIRDLRISKQAAGQLVDALVAGGYLERAEDPQDRRRQIVILTPRGHAAAEAQSAAAKRIDAQLAERTSASGPGSLRKLLAVLVGIGHESDPEATP</sequence>
<dbReference type="InterPro" id="IPR039422">
    <property type="entry name" value="MarR/SlyA-like"/>
</dbReference>
<proteinExistence type="predicted"/>
<dbReference type="PROSITE" id="PS01117">
    <property type="entry name" value="HTH_MARR_1"/>
    <property type="match status" value="1"/>
</dbReference>
<dbReference type="Pfam" id="PF12802">
    <property type="entry name" value="MarR_2"/>
    <property type="match status" value="1"/>
</dbReference>
<evidence type="ECO:0000259" key="4">
    <source>
        <dbReference type="Pfam" id="PF12802"/>
    </source>
</evidence>
<dbReference type="PANTHER" id="PTHR33164">
    <property type="entry name" value="TRANSCRIPTIONAL REGULATOR, MARR FAMILY"/>
    <property type="match status" value="1"/>
</dbReference>
<evidence type="ECO:0000313" key="6">
    <source>
        <dbReference type="Proteomes" id="UP000315891"/>
    </source>
</evidence>
<keyword evidence="3" id="KW-0804">Transcription</keyword>
<dbReference type="EMBL" id="CP041742">
    <property type="protein sequence ID" value="QDQ74339.1"/>
    <property type="molecule type" value="Genomic_DNA"/>
</dbReference>
<dbReference type="Gene3D" id="1.10.10.10">
    <property type="entry name" value="Winged helix-like DNA-binding domain superfamily/Winged helix DNA-binding domain"/>
    <property type="match status" value="1"/>
</dbReference>
<dbReference type="InterPro" id="IPR000835">
    <property type="entry name" value="HTH_MarR-typ"/>
</dbReference>
<accession>A0A516V722</accession>
<dbReference type="InterPro" id="IPR036388">
    <property type="entry name" value="WH-like_DNA-bd_sf"/>
</dbReference>
<dbReference type="GO" id="GO:0003700">
    <property type="term" value="F:DNA-binding transcription factor activity"/>
    <property type="evidence" value="ECO:0007669"/>
    <property type="project" value="InterPro"/>
</dbReference>
<protein>
    <submittedName>
        <fullName evidence="5">Winged helix DNA-binding protein</fullName>
    </submittedName>
</protein>
<reference evidence="5 6" key="1">
    <citation type="submission" date="2019-07" db="EMBL/GenBank/DDBJ databases">
        <title>Lysobacter weifangensis sp. nov., isolated from bensulfuron-methyl contaminated farmland soil.</title>
        <authorList>
            <person name="Zhao H."/>
        </authorList>
    </citation>
    <scope>NUCLEOTIDE SEQUENCE [LARGE SCALE GENOMIC DNA]</scope>
    <source>
        <strain evidence="5 6">CC-Bw-6</strain>
    </source>
</reference>
<gene>
    <name evidence="5" type="ORF">FNZ56_10825</name>
</gene>
<dbReference type="GO" id="GO:0003677">
    <property type="term" value="F:DNA binding"/>
    <property type="evidence" value="ECO:0007669"/>
    <property type="project" value="UniProtKB-KW"/>
</dbReference>
<name>A0A516V722_9GAMM</name>
<evidence type="ECO:0000256" key="1">
    <source>
        <dbReference type="ARBA" id="ARBA00023015"/>
    </source>
</evidence>
<dbReference type="InterPro" id="IPR036390">
    <property type="entry name" value="WH_DNA-bd_sf"/>
</dbReference>
<dbReference type="Proteomes" id="UP000315891">
    <property type="component" value="Chromosome"/>
</dbReference>